<dbReference type="EMBL" id="JXSX01000001">
    <property type="protein sequence ID" value="KIR64795.1"/>
    <property type="molecule type" value="Genomic_DNA"/>
</dbReference>
<keyword evidence="1" id="KW-0732">Signal</keyword>
<dbReference type="PATRIC" id="fig|47853.6.peg.885"/>
<keyword evidence="3" id="KW-1185">Reference proteome</keyword>
<sequence>MKRRILSALTVATVALAGSAVAPTAASASDAWGIVCNLTQNTWLRAAPHAQVLRTLTSGRGFRWHGQVWAEDDDVWIYGHGAEDPAIDGWVPGGNTTC</sequence>
<evidence type="ECO:0000313" key="3">
    <source>
        <dbReference type="Proteomes" id="UP000032254"/>
    </source>
</evidence>
<dbReference type="RefSeq" id="WP_043961543.1">
    <property type="nucleotide sequence ID" value="NZ_JXSX01000001.1"/>
</dbReference>
<reference evidence="2 3" key="1">
    <citation type="submission" date="2015-01" db="EMBL/GenBank/DDBJ databases">
        <title>Sequencing and annotation of Micromonospora carbonacea strain JXNU-1 genome.</title>
        <authorList>
            <person name="Long Z."/>
            <person name="Huang Y."/>
            <person name="Jiang Y."/>
        </authorList>
    </citation>
    <scope>NUCLEOTIDE SEQUENCE [LARGE SCALE GENOMIC DNA]</scope>
    <source>
        <strain evidence="2 3">JXNU-1</strain>
    </source>
</reference>
<name>A0A0D0X5K6_9ACTN</name>
<protein>
    <recommendedName>
        <fullName evidence="4">SH3 domain-containing protein</fullName>
    </recommendedName>
</protein>
<gene>
    <name evidence="2" type="ORF">TK50_04125</name>
</gene>
<feature type="chain" id="PRO_5002224833" description="SH3 domain-containing protein" evidence="1">
    <location>
        <begin position="29"/>
        <end position="98"/>
    </location>
</feature>
<evidence type="ECO:0000313" key="2">
    <source>
        <dbReference type="EMBL" id="KIR64795.1"/>
    </source>
</evidence>
<dbReference type="AlphaFoldDB" id="A0A0D0X5K6"/>
<dbReference type="OrthoDB" id="3400733at2"/>
<evidence type="ECO:0008006" key="4">
    <source>
        <dbReference type="Google" id="ProtNLM"/>
    </source>
</evidence>
<evidence type="ECO:0000256" key="1">
    <source>
        <dbReference type="SAM" id="SignalP"/>
    </source>
</evidence>
<feature type="signal peptide" evidence="1">
    <location>
        <begin position="1"/>
        <end position="28"/>
    </location>
</feature>
<accession>A0A0D0X5K6</accession>
<dbReference type="Proteomes" id="UP000032254">
    <property type="component" value="Unassembled WGS sequence"/>
</dbReference>
<proteinExistence type="predicted"/>
<organism evidence="2 3">
    <name type="scientific">Micromonospora haikouensis</name>
    <dbReference type="NCBI Taxonomy" id="686309"/>
    <lineage>
        <taxon>Bacteria</taxon>
        <taxon>Bacillati</taxon>
        <taxon>Actinomycetota</taxon>
        <taxon>Actinomycetes</taxon>
        <taxon>Micromonosporales</taxon>
        <taxon>Micromonosporaceae</taxon>
        <taxon>Micromonospora</taxon>
    </lineage>
</organism>
<comment type="caution">
    <text evidence="2">The sequence shown here is derived from an EMBL/GenBank/DDBJ whole genome shotgun (WGS) entry which is preliminary data.</text>
</comment>
<dbReference type="GeneID" id="301308802"/>